<dbReference type="NCBIfam" id="NF047832">
    <property type="entry name" value="caspase_w_EACC1"/>
    <property type="match status" value="1"/>
</dbReference>
<dbReference type="PANTHER" id="PTHR37957:SF1">
    <property type="entry name" value="PHYTASE-LIKE DOMAIN-CONTAINING PROTEIN"/>
    <property type="match status" value="1"/>
</dbReference>
<dbReference type="PANTHER" id="PTHR37957">
    <property type="entry name" value="BLR7070 PROTEIN"/>
    <property type="match status" value="1"/>
</dbReference>
<dbReference type="Gene3D" id="3.40.50.1460">
    <property type="match status" value="1"/>
</dbReference>
<sequence length="641" mass="69693">MTGGRNGPPPADGARDHRLDPARSACVLIGVGDYTDLPPLKSVSHNLDALERALADEAVWGVPEDHRWVVRNPRTQWQMIKPIQEAAEKAEDTLLVYYAGHGLLDSGDDALHLTLTVSQPGEPTLALSYEELRRTLGDVRSSVRRRVVILDCCYSGQVLDRMSAREAVSGRITRIDGSYIMTSTAGNRRAMAPRGSKYTAFTGEFLKALTESDARFEREKWLTLDQIYQVVRESLLAKGLPEPQQQSRNGVGDLPFVRNPLRQRSGLAEPPPYWTGRKRLLASAVLLVVAATSAAGGVWWPPGQEPPTSGPCGTEDVSLLSTSDDLDEAPLHGEQIEGLSALALDGTSGDALALPDDDPGRIYRLSLGPAAGLEPRARRVQGLYREDGTRYSHGFDGEGLVLEKGGKTVLVSTEGSPAIRRFDLKTGRELGRVPLPELFRLPPAGQAQRSRNVESLTATDDGRHLFVGLEAPLAGDDDKHGRAGLRIQRYEGTPGGSYRPDHQYAYETEEGMYLSELVALDGEHLLALERGGLVGLGNSIHVYRVDLSDADDVAGGGVGEGSADAYTEKELLFDLAACPPGRVKSKRPQPNDIVENVEGMAVGPPPKGEEHRGRRLLYLVSDDNGQHDRRTRLYALSVRLP</sequence>
<dbReference type="InterPro" id="IPR011600">
    <property type="entry name" value="Pept_C14_caspase"/>
</dbReference>
<evidence type="ECO:0000313" key="4">
    <source>
        <dbReference type="Proteomes" id="UP000621266"/>
    </source>
</evidence>
<dbReference type="RefSeq" id="WP_156207001.1">
    <property type="nucleotide sequence ID" value="NZ_WHPN01000347.1"/>
</dbReference>
<keyword evidence="4" id="KW-1185">Reference proteome</keyword>
<name>A0ABQ7FCP9_9ACTN</name>
<protein>
    <submittedName>
        <fullName evidence="3">Peptidase C14 caspase catalytic subunit p20</fullName>
    </submittedName>
</protein>
<evidence type="ECO:0000313" key="3">
    <source>
        <dbReference type="EMBL" id="KAF4406854.1"/>
    </source>
</evidence>
<dbReference type="EMBL" id="WHPN01000347">
    <property type="protein sequence ID" value="KAF4406854.1"/>
    <property type="molecule type" value="Genomic_DNA"/>
</dbReference>
<dbReference type="SUPFAM" id="SSF50956">
    <property type="entry name" value="Thermostable phytase (3-phytase)"/>
    <property type="match status" value="1"/>
</dbReference>
<feature type="domain" description="Peptidase C14 caspase" evidence="1">
    <location>
        <begin position="24"/>
        <end position="235"/>
    </location>
</feature>
<accession>A0ABQ7FCP9</accession>
<feature type="domain" description="Phytase-like" evidence="2">
    <location>
        <begin position="335"/>
        <end position="625"/>
    </location>
</feature>
<dbReference type="Pfam" id="PF13449">
    <property type="entry name" value="Phytase-like"/>
    <property type="match status" value="1"/>
</dbReference>
<evidence type="ECO:0000259" key="2">
    <source>
        <dbReference type="Pfam" id="PF13449"/>
    </source>
</evidence>
<dbReference type="SUPFAM" id="SSF52129">
    <property type="entry name" value="Caspase-like"/>
    <property type="match status" value="1"/>
</dbReference>
<dbReference type="InterPro" id="IPR027372">
    <property type="entry name" value="Phytase-like_dom"/>
</dbReference>
<dbReference type="Proteomes" id="UP000621266">
    <property type="component" value="Unassembled WGS sequence"/>
</dbReference>
<reference evidence="3 4" key="1">
    <citation type="submission" date="2019-10" db="EMBL/GenBank/DDBJ databases">
        <title>Streptomyces tenebrisbrunneis sp.nov., an endogenous actinomycete isolated from of Lycium ruthenicum.</title>
        <authorList>
            <person name="Ma L."/>
        </authorList>
    </citation>
    <scope>NUCLEOTIDE SEQUENCE [LARGE SCALE GENOMIC DNA]</scope>
    <source>
        <strain evidence="3 4">TRM 66187</strain>
    </source>
</reference>
<organism evidence="3 4">
    <name type="scientific">Streptomyces lycii</name>
    <dbReference type="NCBI Taxonomy" id="2654337"/>
    <lineage>
        <taxon>Bacteria</taxon>
        <taxon>Bacillati</taxon>
        <taxon>Actinomycetota</taxon>
        <taxon>Actinomycetes</taxon>
        <taxon>Kitasatosporales</taxon>
        <taxon>Streptomycetaceae</taxon>
        <taxon>Streptomyces</taxon>
    </lineage>
</organism>
<evidence type="ECO:0000259" key="1">
    <source>
        <dbReference type="Pfam" id="PF00656"/>
    </source>
</evidence>
<dbReference type="Pfam" id="PF00656">
    <property type="entry name" value="Peptidase_C14"/>
    <property type="match status" value="1"/>
</dbReference>
<proteinExistence type="predicted"/>
<dbReference type="InterPro" id="IPR029030">
    <property type="entry name" value="Caspase-like_dom_sf"/>
</dbReference>
<comment type="caution">
    <text evidence="3">The sequence shown here is derived from an EMBL/GenBank/DDBJ whole genome shotgun (WGS) entry which is preliminary data.</text>
</comment>
<gene>
    <name evidence="3" type="ORF">GCU69_22615</name>
</gene>